<dbReference type="InterPro" id="IPR036259">
    <property type="entry name" value="MFS_trans_sf"/>
</dbReference>
<protein>
    <submittedName>
        <fullName evidence="10">MFS transporter</fullName>
    </submittedName>
</protein>
<keyword evidence="4" id="KW-0997">Cell inner membrane</keyword>
<dbReference type="KEGG" id="cuh:BJN34_22240"/>
<feature type="transmembrane region" description="Helical" evidence="8">
    <location>
        <begin position="111"/>
        <end position="131"/>
    </location>
</feature>
<dbReference type="PROSITE" id="PS50850">
    <property type="entry name" value="MFS"/>
    <property type="match status" value="1"/>
</dbReference>
<dbReference type="Gene3D" id="1.20.1250.20">
    <property type="entry name" value="MFS general substrate transporter like domains"/>
    <property type="match status" value="2"/>
</dbReference>
<feature type="transmembrane region" description="Helical" evidence="8">
    <location>
        <begin position="152"/>
        <end position="175"/>
    </location>
</feature>
<dbReference type="GO" id="GO:0022857">
    <property type="term" value="F:transmembrane transporter activity"/>
    <property type="evidence" value="ECO:0007669"/>
    <property type="project" value="InterPro"/>
</dbReference>
<name>A0A1U9UVK3_CUPNE</name>
<gene>
    <name evidence="10" type="ORF">BJN34_22240</name>
</gene>
<evidence type="ECO:0000259" key="9">
    <source>
        <dbReference type="PROSITE" id="PS50850"/>
    </source>
</evidence>
<dbReference type="InterPro" id="IPR020846">
    <property type="entry name" value="MFS_dom"/>
</dbReference>
<feature type="transmembrane region" description="Helical" evidence="8">
    <location>
        <begin position="29"/>
        <end position="45"/>
    </location>
</feature>
<evidence type="ECO:0000256" key="7">
    <source>
        <dbReference type="ARBA" id="ARBA00023136"/>
    </source>
</evidence>
<proteinExistence type="predicted"/>
<feature type="transmembrane region" description="Helical" evidence="8">
    <location>
        <begin position="331"/>
        <end position="351"/>
    </location>
</feature>
<dbReference type="EMBL" id="CP017758">
    <property type="protein sequence ID" value="AQV96589.1"/>
    <property type="molecule type" value="Genomic_DNA"/>
</dbReference>
<evidence type="ECO:0000313" key="10">
    <source>
        <dbReference type="EMBL" id="AQV96589.1"/>
    </source>
</evidence>
<feature type="transmembrane region" description="Helical" evidence="8">
    <location>
        <begin position="399"/>
        <end position="421"/>
    </location>
</feature>
<feature type="transmembrane region" description="Helical" evidence="8">
    <location>
        <begin position="372"/>
        <end position="393"/>
    </location>
</feature>
<accession>A0A1U9UVK3</accession>
<evidence type="ECO:0000256" key="1">
    <source>
        <dbReference type="ARBA" id="ARBA00004429"/>
    </source>
</evidence>
<dbReference type="Pfam" id="PF07690">
    <property type="entry name" value="MFS_1"/>
    <property type="match status" value="1"/>
</dbReference>
<evidence type="ECO:0000256" key="3">
    <source>
        <dbReference type="ARBA" id="ARBA00022475"/>
    </source>
</evidence>
<keyword evidence="5 8" id="KW-0812">Transmembrane</keyword>
<dbReference type="InterPro" id="IPR011701">
    <property type="entry name" value="MFS"/>
</dbReference>
<evidence type="ECO:0000256" key="2">
    <source>
        <dbReference type="ARBA" id="ARBA00022448"/>
    </source>
</evidence>
<dbReference type="GO" id="GO:0005886">
    <property type="term" value="C:plasma membrane"/>
    <property type="evidence" value="ECO:0007669"/>
    <property type="project" value="UniProtKB-SubCell"/>
</dbReference>
<evidence type="ECO:0000256" key="6">
    <source>
        <dbReference type="ARBA" id="ARBA00022989"/>
    </source>
</evidence>
<reference evidence="11" key="1">
    <citation type="submission" date="2017-02" db="EMBL/GenBank/DDBJ databases">
        <title>Complete genome sequence of Cupriavidus necator strain NH9, a 3-chlorobenzoate degrader.</title>
        <authorList>
            <person name="Moriuchi R."/>
            <person name="Dohra H."/>
            <person name="Ogawa N."/>
        </authorList>
    </citation>
    <scope>NUCLEOTIDE SEQUENCE [LARGE SCALE GENOMIC DNA]</scope>
    <source>
        <strain evidence="11">NH9</strain>
    </source>
</reference>
<comment type="subcellular location">
    <subcellularLocation>
        <location evidence="1">Cell inner membrane</location>
        <topology evidence="1">Multi-pass membrane protein</topology>
    </subcellularLocation>
</comment>
<feature type="transmembrane region" description="Helical" evidence="8">
    <location>
        <begin position="187"/>
        <end position="210"/>
    </location>
</feature>
<evidence type="ECO:0000256" key="8">
    <source>
        <dbReference type="SAM" id="Phobius"/>
    </source>
</evidence>
<evidence type="ECO:0000256" key="5">
    <source>
        <dbReference type="ARBA" id="ARBA00022692"/>
    </source>
</evidence>
<keyword evidence="7 8" id="KW-0472">Membrane</keyword>
<keyword evidence="6 8" id="KW-1133">Transmembrane helix</keyword>
<evidence type="ECO:0000256" key="4">
    <source>
        <dbReference type="ARBA" id="ARBA00022519"/>
    </source>
</evidence>
<feature type="transmembrane region" description="Helical" evidence="8">
    <location>
        <begin position="87"/>
        <end position="105"/>
    </location>
</feature>
<dbReference type="InterPro" id="IPR004736">
    <property type="entry name" value="MHS_symport"/>
</dbReference>
<dbReference type="FunFam" id="1.20.1250.20:FF:000001">
    <property type="entry name" value="Dicarboxylate MFS transporter"/>
    <property type="match status" value="1"/>
</dbReference>
<feature type="domain" description="Major facilitator superfamily (MFS) profile" evidence="9">
    <location>
        <begin position="14"/>
        <end position="426"/>
    </location>
</feature>
<dbReference type="PANTHER" id="PTHR43045:SF1">
    <property type="entry name" value="SHIKIMATE TRANSPORTER"/>
    <property type="match status" value="1"/>
</dbReference>
<dbReference type="AlphaFoldDB" id="A0A1U9UVK3"/>
<dbReference type="SUPFAM" id="SSF103473">
    <property type="entry name" value="MFS general substrate transporter"/>
    <property type="match status" value="1"/>
</dbReference>
<keyword evidence="2" id="KW-0813">Transport</keyword>
<dbReference type="NCBIfam" id="TIGR00883">
    <property type="entry name" value="2A0106"/>
    <property type="match status" value="1"/>
</dbReference>
<sequence length="434" mass="47108">MAAPPISRGEHRKVAVASLIGTAVEWYDYYLYGTCAALIFPHLFFPSMDPWVGTIAAFATYAVGFVARPVGAAVFGHYGDRVGRKTILVLSLWLMGGSTVAIGLLPTYETVGAWAAVMLCILRLVQGFAVGGEWGSAVVMAVEHAPANRRGLFGSFPQIGGPAGLLLSTLVFMLVSSSMSNEELLAWGWRIPFIGSVVMVMIGMFIRLKLHESPVFEKMKERKEVSEAPAMEMLRTQRRALYLTIGMKLLQNALFYLYSVFMLSYIVGTLKLDKSIGLQAILISSAIGFVTLPAWSYLSDLIGRKKVYMFGTVASMLFVVPFFWMAQSGSVVLITIGMIIGLNVLHDAMYGPQAVYFSELFGTKVRLSGANIGYAIGAVLSGGLAPLIATLLLKINDGKTWGICLYMIVLGLISLVATALARETYKEALSEKSV</sequence>
<dbReference type="CDD" id="cd17369">
    <property type="entry name" value="MFS_ShiA_like"/>
    <property type="match status" value="1"/>
</dbReference>
<feature type="transmembrane region" description="Helical" evidence="8">
    <location>
        <begin position="240"/>
        <end position="264"/>
    </location>
</feature>
<dbReference type="Proteomes" id="UP000189627">
    <property type="component" value="Chromosome 2"/>
</dbReference>
<keyword evidence="3" id="KW-1003">Cell membrane</keyword>
<feature type="transmembrane region" description="Helical" evidence="8">
    <location>
        <begin position="276"/>
        <end position="295"/>
    </location>
</feature>
<organism evidence="10 11">
    <name type="scientific">Cupriavidus necator</name>
    <name type="common">Alcaligenes eutrophus</name>
    <name type="synonym">Ralstonia eutropha</name>
    <dbReference type="NCBI Taxonomy" id="106590"/>
    <lineage>
        <taxon>Bacteria</taxon>
        <taxon>Pseudomonadati</taxon>
        <taxon>Pseudomonadota</taxon>
        <taxon>Betaproteobacteria</taxon>
        <taxon>Burkholderiales</taxon>
        <taxon>Burkholderiaceae</taxon>
        <taxon>Cupriavidus</taxon>
    </lineage>
</organism>
<feature type="transmembrane region" description="Helical" evidence="8">
    <location>
        <begin position="51"/>
        <end position="75"/>
    </location>
</feature>
<evidence type="ECO:0000313" key="11">
    <source>
        <dbReference type="Proteomes" id="UP000189627"/>
    </source>
</evidence>
<dbReference type="PANTHER" id="PTHR43045">
    <property type="entry name" value="SHIKIMATE TRANSPORTER"/>
    <property type="match status" value="1"/>
</dbReference>